<gene>
    <name evidence="2" type="ORF">CA7LBN_003485</name>
</gene>
<sequence length="700" mass="80378">MSLPLWDALLAVIHHKPALYRLLAVLLALTLLYVLIVSVLTFVVFPEYKVPENAPVLERPLLSPHQSFLVDSASSSANNSPSKSFYRHLNNSSHFKMHYHIYLPVNVARKKFTKAVLVGHEIENAIVVVQFFAELPKNLAGLSVVAGLNKSVEGRPSLVYDENLGRHFVEEDGHTYTVVTFAPPNLRNLEYFTVDAILLQSTGKVEKSSPAETSIAQSVSMLPTKSSSEEGCAVFGENVLEKINSCQSDRDTLDRLNKRSWRLPSTPTLSWVPSQLVFLLHFLIFCIISILTFCINCLNHTVLGTSLVERSAFFKQLDLRLRQVAYFPAQFSFYRNSAILTDPSSDWPKILQLPVYNEKYNINNSNYINLYNSIWLIVNDILIGLTLHNTFTKNREFLLKLLNETLLNDFAVAHLHQLVQWVSKEHPYGFKLNDELGQFMGSMFTWTLEAWGNLFLRALEIANSQSIFISYVFKCICYMGFSFIIAAVVDYVNLVTIHIHFFNVVTTKVYFRQIEALKSLWQLFRGKKYNVLRNRIDNLDEDQFRVDRLLLGTLMFTILIYLLPTTFAFYLLFYAAEALILTGAKWCSKLLVVLNMYPLFVLLLKLKNSRRLQGGIIFESRGGAKSTNWVHMSNKALTSEEIFVNFWRVFRNEGKIERIVLNFAEGRHITVRDTASMKFHYLRLPAQYDKLIEHWRSAGK</sequence>
<evidence type="ECO:0000313" key="2">
    <source>
        <dbReference type="EMBL" id="QWW24628.1"/>
    </source>
</evidence>
<dbReference type="InterPro" id="IPR007720">
    <property type="entry name" value="PigQ/GPI1"/>
</dbReference>
<dbReference type="PANTHER" id="PTHR21329">
    <property type="entry name" value="PHOSPHATIDYLINOSITOL N-ACETYLGLUCOSAMINYLTRANSFERASE SUBUNIT Q-RELATED"/>
    <property type="match status" value="1"/>
</dbReference>
<reference evidence="2" key="1">
    <citation type="submission" date="2021-06" db="EMBL/GenBank/DDBJ databases">
        <title>Candida auris outbreak in lebanese hospital.</title>
        <authorList>
            <person name="Finianos M."/>
        </authorList>
    </citation>
    <scope>NUCLEOTIDE SEQUENCE</scope>
    <source>
        <strain evidence="2">CA7LBN</strain>
    </source>
</reference>
<feature type="transmembrane region" description="Helical" evidence="1">
    <location>
        <begin position="495"/>
        <end position="511"/>
    </location>
</feature>
<feature type="transmembrane region" description="Helical" evidence="1">
    <location>
        <begin position="549"/>
        <end position="573"/>
    </location>
</feature>
<keyword evidence="1" id="KW-1133">Transmembrane helix</keyword>
<feature type="transmembrane region" description="Helical" evidence="1">
    <location>
        <begin position="579"/>
        <end position="604"/>
    </location>
</feature>
<dbReference type="Pfam" id="PF05024">
    <property type="entry name" value="Gpi1"/>
    <property type="match status" value="1"/>
</dbReference>
<dbReference type="AlphaFoldDB" id="A0A8F3AIT8"/>
<organism evidence="2">
    <name type="scientific">Candidozyma auris</name>
    <name type="common">Yeast</name>
    <name type="synonym">Candida auris</name>
    <dbReference type="NCBI Taxonomy" id="498019"/>
    <lineage>
        <taxon>Eukaryota</taxon>
        <taxon>Fungi</taxon>
        <taxon>Dikarya</taxon>
        <taxon>Ascomycota</taxon>
        <taxon>Saccharomycotina</taxon>
        <taxon>Pichiomycetes</taxon>
        <taxon>Metschnikowiaceae</taxon>
        <taxon>Candidozyma</taxon>
    </lineage>
</organism>
<feature type="transmembrane region" description="Helical" evidence="1">
    <location>
        <begin position="20"/>
        <end position="45"/>
    </location>
</feature>
<dbReference type="GO" id="GO:0006506">
    <property type="term" value="P:GPI anchor biosynthetic process"/>
    <property type="evidence" value="ECO:0007669"/>
    <property type="project" value="InterPro"/>
</dbReference>
<keyword evidence="1" id="KW-0472">Membrane</keyword>
<keyword evidence="1" id="KW-0812">Transmembrane</keyword>
<evidence type="ECO:0000256" key="1">
    <source>
        <dbReference type="SAM" id="Phobius"/>
    </source>
</evidence>
<protein>
    <submittedName>
        <fullName evidence="2">Uncharacterized protein</fullName>
    </submittedName>
</protein>
<dbReference type="EMBL" id="CP076752">
    <property type="protein sequence ID" value="QWW24628.1"/>
    <property type="molecule type" value="Genomic_DNA"/>
</dbReference>
<accession>A0A8F3AIT8</accession>
<feature type="transmembrane region" description="Helical" evidence="1">
    <location>
        <begin position="268"/>
        <end position="293"/>
    </location>
</feature>
<proteinExistence type="predicted"/>
<dbReference type="GO" id="GO:0005783">
    <property type="term" value="C:endoplasmic reticulum"/>
    <property type="evidence" value="ECO:0007669"/>
    <property type="project" value="TreeGrafter"/>
</dbReference>
<feature type="transmembrane region" description="Helical" evidence="1">
    <location>
        <begin position="468"/>
        <end position="489"/>
    </location>
</feature>
<dbReference type="PANTHER" id="PTHR21329:SF3">
    <property type="entry name" value="PHOSPHATIDYLINOSITOL N-ACETYLGLUCOSAMINYLTRANSFERASE SUBUNIT Q"/>
    <property type="match status" value="1"/>
</dbReference>
<dbReference type="Proteomes" id="UP000825438">
    <property type="component" value="Chromosome IV"/>
</dbReference>
<dbReference type="GO" id="GO:0016020">
    <property type="term" value="C:membrane"/>
    <property type="evidence" value="ECO:0007669"/>
    <property type="project" value="InterPro"/>
</dbReference>
<name>A0A8F3AIT8_CANAR</name>